<evidence type="ECO:0000256" key="3">
    <source>
        <dbReference type="SAM" id="MobiDB-lite"/>
    </source>
</evidence>
<dbReference type="InterPro" id="IPR009057">
    <property type="entry name" value="Homeodomain-like_sf"/>
</dbReference>
<dbReference type="InterPro" id="IPR041479">
    <property type="entry name" value="TetR_CgmR_C"/>
</dbReference>
<sequence>MNAYLLLREFMDNPTRSERSRAAAIQAALTIVCRDGPGQLTFDAISRESGISKGGLMHQFQTKGNVLKALLEHRTEYFENFSRDYLAKLDPEEPSPTLLSQIASTRESMGRQNPVGHAILAALVEDPSLMESVREADAKRIKRIKAEAADPDLALLRLEAARGLALSALLGLCPLSDKERGRLFDRLLDERQWPSSAETPKKARSVRAPRSASARDQSA</sequence>
<keyword evidence="1 2" id="KW-0238">DNA-binding</keyword>
<dbReference type="InterPro" id="IPR001647">
    <property type="entry name" value="HTH_TetR"/>
</dbReference>
<proteinExistence type="predicted"/>
<organism evidence="5 6">
    <name type="scientific">Caballeronia udeis</name>
    <dbReference type="NCBI Taxonomy" id="1232866"/>
    <lineage>
        <taxon>Bacteria</taxon>
        <taxon>Pseudomonadati</taxon>
        <taxon>Pseudomonadota</taxon>
        <taxon>Betaproteobacteria</taxon>
        <taxon>Burkholderiales</taxon>
        <taxon>Burkholderiaceae</taxon>
        <taxon>Caballeronia</taxon>
    </lineage>
</organism>
<gene>
    <name evidence="5" type="ORF">ABH943_007028</name>
</gene>
<dbReference type="Pfam" id="PF00440">
    <property type="entry name" value="TetR_N"/>
    <property type="match status" value="1"/>
</dbReference>
<accession>A0ABW8MX24</accession>
<keyword evidence="6" id="KW-1185">Reference proteome</keyword>
<evidence type="ECO:0000256" key="2">
    <source>
        <dbReference type="PROSITE-ProRule" id="PRU00335"/>
    </source>
</evidence>
<evidence type="ECO:0000256" key="1">
    <source>
        <dbReference type="ARBA" id="ARBA00023125"/>
    </source>
</evidence>
<comment type="caution">
    <text evidence="5">The sequence shown here is derived from an EMBL/GenBank/DDBJ whole genome shotgun (WGS) entry which is preliminary data.</text>
</comment>
<dbReference type="EMBL" id="JBIYDN010000030">
    <property type="protein sequence ID" value="MFK4446996.1"/>
    <property type="molecule type" value="Genomic_DNA"/>
</dbReference>
<feature type="domain" description="HTH tetR-type" evidence="4">
    <location>
        <begin position="18"/>
        <end position="78"/>
    </location>
</feature>
<protein>
    <submittedName>
        <fullName evidence="5">AcrR family transcriptional regulator</fullName>
    </submittedName>
</protein>
<dbReference type="Gene3D" id="1.10.357.10">
    <property type="entry name" value="Tetracycline Repressor, domain 2"/>
    <property type="match status" value="1"/>
</dbReference>
<dbReference type="Pfam" id="PF17937">
    <property type="entry name" value="TetR_C_28"/>
    <property type="match status" value="1"/>
</dbReference>
<feature type="compositionally biased region" description="Low complexity" evidence="3">
    <location>
        <begin position="208"/>
        <end position="219"/>
    </location>
</feature>
<dbReference type="Proteomes" id="UP001620514">
    <property type="component" value="Unassembled WGS sequence"/>
</dbReference>
<evidence type="ECO:0000313" key="6">
    <source>
        <dbReference type="Proteomes" id="UP001620514"/>
    </source>
</evidence>
<name>A0ABW8MX24_9BURK</name>
<reference evidence="5 6" key="1">
    <citation type="submission" date="2024-11" db="EMBL/GenBank/DDBJ databases">
        <title>Using genomics to understand microbial adaptation to soil warming.</title>
        <authorList>
            <person name="Deangelis K.M. PhD."/>
        </authorList>
    </citation>
    <scope>NUCLEOTIDE SEQUENCE [LARGE SCALE GENOMIC DNA]</scope>
    <source>
        <strain evidence="5 6">GAS97</strain>
    </source>
</reference>
<evidence type="ECO:0000313" key="5">
    <source>
        <dbReference type="EMBL" id="MFK4446996.1"/>
    </source>
</evidence>
<feature type="DNA-binding region" description="H-T-H motif" evidence="2">
    <location>
        <begin position="41"/>
        <end position="60"/>
    </location>
</feature>
<dbReference type="SUPFAM" id="SSF46689">
    <property type="entry name" value="Homeodomain-like"/>
    <property type="match status" value="1"/>
</dbReference>
<feature type="region of interest" description="Disordered" evidence="3">
    <location>
        <begin position="194"/>
        <end position="219"/>
    </location>
</feature>
<evidence type="ECO:0000259" key="4">
    <source>
        <dbReference type="PROSITE" id="PS50977"/>
    </source>
</evidence>
<dbReference type="PROSITE" id="PS50977">
    <property type="entry name" value="HTH_TETR_2"/>
    <property type="match status" value="1"/>
</dbReference>